<comment type="caution">
    <text evidence="2">The sequence shown here is derived from an EMBL/GenBank/DDBJ whole genome shotgun (WGS) entry which is preliminary data.</text>
</comment>
<dbReference type="Proteomes" id="UP000321947">
    <property type="component" value="Unassembled WGS sequence"/>
</dbReference>
<name>A0A5D3CD82_CUCMM</name>
<dbReference type="EMBL" id="SSTD01012901">
    <property type="protein sequence ID" value="TYK08306.1"/>
    <property type="molecule type" value="Genomic_DNA"/>
</dbReference>
<evidence type="ECO:0000313" key="3">
    <source>
        <dbReference type="Proteomes" id="UP000321393"/>
    </source>
</evidence>
<sequence>MLGGNVNQITWEQFKESFYEKFFFASLRSTTLADALRLAVDMNLHDRADPSKTIERGSTLVPQRNLRLGGVFQRHSEEIIAAGKTLRELLACRSLGDLMEDVAWQEVEFVTSERNQGL</sequence>
<dbReference type="GO" id="GO:0006508">
    <property type="term" value="P:proteolysis"/>
    <property type="evidence" value="ECO:0007669"/>
    <property type="project" value="UniProtKB-KW"/>
</dbReference>
<dbReference type="AlphaFoldDB" id="A0A5D3CD82"/>
<gene>
    <name evidence="2" type="ORF">E5676_scaffold648G00910</name>
    <name evidence="1" type="ORF">E6C27_scaffold115G001330</name>
</gene>
<keyword evidence="2" id="KW-0378">Hydrolase</keyword>
<evidence type="ECO:0000313" key="2">
    <source>
        <dbReference type="EMBL" id="TYK08306.1"/>
    </source>
</evidence>
<reference evidence="3 4" key="1">
    <citation type="submission" date="2019-08" db="EMBL/GenBank/DDBJ databases">
        <title>Draft genome sequences of two oriental melons (Cucumis melo L. var makuwa).</title>
        <authorList>
            <person name="Kwon S.-Y."/>
        </authorList>
    </citation>
    <scope>NUCLEOTIDE SEQUENCE [LARGE SCALE GENOMIC DNA]</scope>
    <source>
        <strain evidence="4">cv. Chang Bougi</strain>
        <strain evidence="3">cv. SW 3</strain>
        <tissue evidence="2">Leaf</tissue>
    </source>
</reference>
<accession>A0A5D3CD82</accession>
<keyword evidence="2" id="KW-0645">Protease</keyword>
<organism evidence="2 4">
    <name type="scientific">Cucumis melo var. makuwa</name>
    <name type="common">Oriental melon</name>
    <dbReference type="NCBI Taxonomy" id="1194695"/>
    <lineage>
        <taxon>Eukaryota</taxon>
        <taxon>Viridiplantae</taxon>
        <taxon>Streptophyta</taxon>
        <taxon>Embryophyta</taxon>
        <taxon>Tracheophyta</taxon>
        <taxon>Spermatophyta</taxon>
        <taxon>Magnoliopsida</taxon>
        <taxon>eudicotyledons</taxon>
        <taxon>Gunneridae</taxon>
        <taxon>Pentapetalae</taxon>
        <taxon>rosids</taxon>
        <taxon>fabids</taxon>
        <taxon>Cucurbitales</taxon>
        <taxon>Cucurbitaceae</taxon>
        <taxon>Benincaseae</taxon>
        <taxon>Cucumis</taxon>
    </lineage>
</organism>
<dbReference type="GO" id="GO:0008233">
    <property type="term" value="F:peptidase activity"/>
    <property type="evidence" value="ECO:0007669"/>
    <property type="project" value="UniProtKB-KW"/>
</dbReference>
<evidence type="ECO:0000313" key="4">
    <source>
        <dbReference type="Proteomes" id="UP000321947"/>
    </source>
</evidence>
<protein>
    <submittedName>
        <fullName evidence="2">Gag-protease polyprotein</fullName>
    </submittedName>
</protein>
<evidence type="ECO:0000313" key="1">
    <source>
        <dbReference type="EMBL" id="KAA0047648.1"/>
    </source>
</evidence>
<dbReference type="Proteomes" id="UP000321393">
    <property type="component" value="Unassembled WGS sequence"/>
</dbReference>
<proteinExistence type="predicted"/>
<dbReference type="EMBL" id="SSTE01013117">
    <property type="protein sequence ID" value="KAA0047648.1"/>
    <property type="molecule type" value="Genomic_DNA"/>
</dbReference>